<evidence type="ECO:0000313" key="1">
    <source>
        <dbReference type="EMBL" id="MFC5864657.1"/>
    </source>
</evidence>
<name>A0ABW1EMZ6_9BACT</name>
<sequence length="196" mass="22023">MKSEKNDPIIGTAYGFVGMERNTKLVLCHHLGKRDANSTDKFMHKLSIATSKQKFQLTVDGFPPYPTAVKIFLPGQVHFATLTKVYGAASDGEGRYSPAEVVDSVPYIVSGNPVRSRICTSHIERVNLSIRMGMRRMTRLTNAFSKRWSHLEAAYSLFFAYYNFCRVHKTFRVTPPMESGLTGHVWTIGELLCLVG</sequence>
<comment type="caution">
    <text evidence="1">The sequence shown here is derived from an EMBL/GenBank/DDBJ whole genome shotgun (WGS) entry which is preliminary data.</text>
</comment>
<gene>
    <name evidence="1" type="ORF">ACFPT7_20280</name>
</gene>
<keyword evidence="2" id="KW-1185">Reference proteome</keyword>
<proteinExistence type="predicted"/>
<dbReference type="RefSeq" id="WP_263332790.1">
    <property type="nucleotide sequence ID" value="NZ_JAGSYH010000001.1"/>
</dbReference>
<evidence type="ECO:0008006" key="3">
    <source>
        <dbReference type="Google" id="ProtNLM"/>
    </source>
</evidence>
<accession>A0ABW1EMZ6</accession>
<protein>
    <recommendedName>
        <fullName evidence="3">IS1 family transposase</fullName>
    </recommendedName>
</protein>
<evidence type="ECO:0000313" key="2">
    <source>
        <dbReference type="Proteomes" id="UP001596091"/>
    </source>
</evidence>
<dbReference type="EMBL" id="JBHSPH010000010">
    <property type="protein sequence ID" value="MFC5864657.1"/>
    <property type="molecule type" value="Genomic_DNA"/>
</dbReference>
<reference evidence="2" key="1">
    <citation type="journal article" date="2019" name="Int. J. Syst. Evol. Microbiol.">
        <title>The Global Catalogue of Microorganisms (GCM) 10K type strain sequencing project: providing services to taxonomists for standard genome sequencing and annotation.</title>
        <authorList>
            <consortium name="The Broad Institute Genomics Platform"/>
            <consortium name="The Broad Institute Genome Sequencing Center for Infectious Disease"/>
            <person name="Wu L."/>
            <person name="Ma J."/>
        </authorList>
    </citation>
    <scope>NUCLEOTIDE SEQUENCE [LARGE SCALE GENOMIC DNA]</scope>
    <source>
        <strain evidence="2">JCM 4087</strain>
    </source>
</reference>
<organism evidence="1 2">
    <name type="scientific">Acidicapsa dinghuensis</name>
    <dbReference type="NCBI Taxonomy" id="2218256"/>
    <lineage>
        <taxon>Bacteria</taxon>
        <taxon>Pseudomonadati</taxon>
        <taxon>Acidobacteriota</taxon>
        <taxon>Terriglobia</taxon>
        <taxon>Terriglobales</taxon>
        <taxon>Acidobacteriaceae</taxon>
        <taxon>Acidicapsa</taxon>
    </lineage>
</organism>
<dbReference type="Proteomes" id="UP001596091">
    <property type="component" value="Unassembled WGS sequence"/>
</dbReference>